<dbReference type="InterPro" id="IPR016032">
    <property type="entry name" value="Sig_transdc_resp-reg_C-effctor"/>
</dbReference>
<evidence type="ECO:0000256" key="3">
    <source>
        <dbReference type="PROSITE-ProRule" id="PRU00169"/>
    </source>
</evidence>
<dbReference type="GO" id="GO:0003677">
    <property type="term" value="F:DNA binding"/>
    <property type="evidence" value="ECO:0007669"/>
    <property type="project" value="UniProtKB-KW"/>
</dbReference>
<accession>A0A0J9E350</accession>
<dbReference type="PANTHER" id="PTHR45566">
    <property type="entry name" value="HTH-TYPE TRANSCRIPTIONAL REGULATOR YHJB-RELATED"/>
    <property type="match status" value="1"/>
</dbReference>
<dbReference type="InterPro" id="IPR001789">
    <property type="entry name" value="Sig_transdc_resp-reg_receiver"/>
</dbReference>
<feature type="domain" description="Response regulatory" evidence="5">
    <location>
        <begin position="1"/>
        <end position="78"/>
    </location>
</feature>
<dbReference type="GO" id="GO:0006355">
    <property type="term" value="P:regulation of DNA-templated transcription"/>
    <property type="evidence" value="ECO:0007669"/>
    <property type="project" value="InterPro"/>
</dbReference>
<dbReference type="Pfam" id="PF00072">
    <property type="entry name" value="Response_reg"/>
    <property type="match status" value="1"/>
</dbReference>
<protein>
    <submittedName>
        <fullName evidence="6">Two component transcriptional regulator VraR</fullName>
    </submittedName>
</protein>
<keyword evidence="2" id="KW-0238">DNA-binding</keyword>
<keyword evidence="1 3" id="KW-0597">Phosphoprotein</keyword>
<dbReference type="Gene3D" id="1.10.10.10">
    <property type="entry name" value="Winged helix-like DNA-binding domain superfamily/Winged helix DNA-binding domain"/>
    <property type="match status" value="1"/>
</dbReference>
<feature type="domain" description="HTH luxR-type" evidence="4">
    <location>
        <begin position="92"/>
        <end position="157"/>
    </location>
</feature>
<dbReference type="STRING" id="1675527.AIOL_002081"/>
<dbReference type="PANTHER" id="PTHR45566:SF2">
    <property type="entry name" value="NARL SUBFAMILY"/>
    <property type="match status" value="1"/>
</dbReference>
<dbReference type="SMART" id="SM00421">
    <property type="entry name" value="HTH_LUXR"/>
    <property type="match status" value="1"/>
</dbReference>
<sequence length="164" mass="17831">MYQTHQPDVVLMDIVMDGIGGLEAARCILARDSDAKIVALSTFTDEEMIAQMRAVGARAFVEKNVSGAEIANIITRVYNGEQILETQVPNSTTEGAFNLGNQQNRVLILMTKGLTNPEIADHLGISLSTARYHVSAILRKLDVSTRSEAVAYAVSKNIVNARNL</sequence>
<reference evidence="6 7" key="1">
    <citation type="submission" date="2015-06" db="EMBL/GenBank/DDBJ databases">
        <title>Draft genome sequence of an Alphaproteobacteria species associated to the Mediterranean sponge Oscarella lobularis.</title>
        <authorList>
            <person name="Jourda C."/>
            <person name="Santini S."/>
            <person name="Claverie J.-M."/>
        </authorList>
    </citation>
    <scope>NUCLEOTIDE SEQUENCE [LARGE SCALE GENOMIC DNA]</scope>
    <source>
        <strain evidence="6">IGS</strain>
    </source>
</reference>
<dbReference type="CDD" id="cd17535">
    <property type="entry name" value="REC_NarL-like"/>
    <property type="match status" value="1"/>
</dbReference>
<dbReference type="Pfam" id="PF00196">
    <property type="entry name" value="GerE"/>
    <property type="match status" value="1"/>
</dbReference>
<evidence type="ECO:0000256" key="1">
    <source>
        <dbReference type="ARBA" id="ARBA00022553"/>
    </source>
</evidence>
<dbReference type="PROSITE" id="PS50043">
    <property type="entry name" value="HTH_LUXR_2"/>
    <property type="match status" value="1"/>
</dbReference>
<comment type="caution">
    <text evidence="6">The sequence shown here is derived from an EMBL/GenBank/DDBJ whole genome shotgun (WGS) entry which is preliminary data.</text>
</comment>
<dbReference type="Proteomes" id="UP000037178">
    <property type="component" value="Unassembled WGS sequence"/>
</dbReference>
<dbReference type="SUPFAM" id="SSF52172">
    <property type="entry name" value="CheY-like"/>
    <property type="match status" value="1"/>
</dbReference>
<evidence type="ECO:0000313" key="7">
    <source>
        <dbReference type="Proteomes" id="UP000037178"/>
    </source>
</evidence>
<dbReference type="InterPro" id="IPR036388">
    <property type="entry name" value="WH-like_DNA-bd_sf"/>
</dbReference>
<dbReference type="EMBL" id="LFTY01000002">
    <property type="protein sequence ID" value="KMW57122.1"/>
    <property type="molecule type" value="Genomic_DNA"/>
</dbReference>
<dbReference type="PROSITE" id="PS50110">
    <property type="entry name" value="RESPONSE_REGULATORY"/>
    <property type="match status" value="1"/>
</dbReference>
<dbReference type="CDD" id="cd06170">
    <property type="entry name" value="LuxR_C_like"/>
    <property type="match status" value="1"/>
</dbReference>
<dbReference type="InterPro" id="IPR058245">
    <property type="entry name" value="NreC/VraR/RcsB-like_REC"/>
</dbReference>
<gene>
    <name evidence="6" type="ORF">AIOL_002081</name>
</gene>
<feature type="modified residue" description="4-aspartylphosphate" evidence="3">
    <location>
        <position position="13"/>
    </location>
</feature>
<dbReference type="InterPro" id="IPR051015">
    <property type="entry name" value="EvgA-like"/>
</dbReference>
<proteinExistence type="predicted"/>
<dbReference type="GO" id="GO:0000160">
    <property type="term" value="P:phosphorelay signal transduction system"/>
    <property type="evidence" value="ECO:0007669"/>
    <property type="project" value="InterPro"/>
</dbReference>
<dbReference type="InterPro" id="IPR000792">
    <property type="entry name" value="Tscrpt_reg_LuxR_C"/>
</dbReference>
<dbReference type="InterPro" id="IPR011006">
    <property type="entry name" value="CheY-like_superfamily"/>
</dbReference>
<dbReference type="Gene3D" id="3.40.50.2300">
    <property type="match status" value="1"/>
</dbReference>
<evidence type="ECO:0000313" key="6">
    <source>
        <dbReference type="EMBL" id="KMW57122.1"/>
    </source>
</evidence>
<name>A0A0J9E350_9RHOB</name>
<dbReference type="PATRIC" id="fig|1675527.3.peg.2196"/>
<evidence type="ECO:0000259" key="5">
    <source>
        <dbReference type="PROSITE" id="PS50110"/>
    </source>
</evidence>
<keyword evidence="7" id="KW-1185">Reference proteome</keyword>
<dbReference type="SUPFAM" id="SSF46894">
    <property type="entry name" value="C-terminal effector domain of the bipartite response regulators"/>
    <property type="match status" value="1"/>
</dbReference>
<dbReference type="PRINTS" id="PR00038">
    <property type="entry name" value="HTHLUXR"/>
</dbReference>
<evidence type="ECO:0000256" key="2">
    <source>
        <dbReference type="ARBA" id="ARBA00023125"/>
    </source>
</evidence>
<organism evidence="6 7">
    <name type="scientific">Candidatus Rhodobacter oscarellae</name>
    <dbReference type="NCBI Taxonomy" id="1675527"/>
    <lineage>
        <taxon>Bacteria</taxon>
        <taxon>Pseudomonadati</taxon>
        <taxon>Pseudomonadota</taxon>
        <taxon>Alphaproteobacteria</taxon>
        <taxon>Rhodobacterales</taxon>
        <taxon>Rhodobacter group</taxon>
        <taxon>Rhodobacter</taxon>
    </lineage>
</organism>
<evidence type="ECO:0000259" key="4">
    <source>
        <dbReference type="PROSITE" id="PS50043"/>
    </source>
</evidence>
<dbReference type="AlphaFoldDB" id="A0A0J9E350"/>